<dbReference type="InterPro" id="IPR051620">
    <property type="entry name" value="ORF904-like_C"/>
</dbReference>
<dbReference type="Proteomes" id="UP000054558">
    <property type="component" value="Unassembled WGS sequence"/>
</dbReference>
<dbReference type="PROSITE" id="PS51206">
    <property type="entry name" value="SF3_HELICASE_1"/>
    <property type="match status" value="1"/>
</dbReference>
<name>A0A1Y1IWJ9_KLENI</name>
<dbReference type="GO" id="GO:0005524">
    <property type="term" value="F:ATP binding"/>
    <property type="evidence" value="ECO:0007669"/>
    <property type="project" value="UniProtKB-KW"/>
</dbReference>
<keyword evidence="6" id="KW-1185">Reference proteome</keyword>
<sequence>GLEYPTPRIDGFMSDIFNHDSELTNYVRKLYGYALNGHTREEIFVLLLGAGGNGKGVLKEMLQAATGGYYGTMSKDAVVTAPGQKPSSKNAPTNYIYDLMGVRLAVTDETAEGERVDLGLVLAMTGGPGTTKARCLYTNPVDFTITHTPFVQTNYPPAMAATAIKENVARRLRVIPFPNSYVGADTFNPSNATHRLRDDGLKDRMKEEESLRQVLSWIARGSVEWYSSANGLGPPPKAVKDATREYVGEADKLQKFLDHHCEVGEGFSTLQIEFATLYREFSSERFSNEELARRMEKKGFKRLKNNESPRQLYYPKIKCEYVI</sequence>
<reference evidence="5 6" key="1">
    <citation type="journal article" date="2014" name="Nat. Commun.">
        <title>Klebsormidium flaccidum genome reveals primary factors for plant terrestrial adaptation.</title>
        <authorList>
            <person name="Hori K."/>
            <person name="Maruyama F."/>
            <person name="Fujisawa T."/>
            <person name="Togashi T."/>
            <person name="Yamamoto N."/>
            <person name="Seo M."/>
            <person name="Sato S."/>
            <person name="Yamada T."/>
            <person name="Mori H."/>
            <person name="Tajima N."/>
            <person name="Moriyama T."/>
            <person name="Ikeuchi M."/>
            <person name="Watanabe M."/>
            <person name="Wada H."/>
            <person name="Kobayashi K."/>
            <person name="Saito M."/>
            <person name="Masuda T."/>
            <person name="Sasaki-Sekimoto Y."/>
            <person name="Mashiguchi K."/>
            <person name="Awai K."/>
            <person name="Shimojima M."/>
            <person name="Masuda S."/>
            <person name="Iwai M."/>
            <person name="Nobusawa T."/>
            <person name="Narise T."/>
            <person name="Kondo S."/>
            <person name="Saito H."/>
            <person name="Sato R."/>
            <person name="Murakawa M."/>
            <person name="Ihara Y."/>
            <person name="Oshima-Yamada Y."/>
            <person name="Ohtaka K."/>
            <person name="Satoh M."/>
            <person name="Sonobe K."/>
            <person name="Ishii M."/>
            <person name="Ohtani R."/>
            <person name="Kanamori-Sato M."/>
            <person name="Honoki R."/>
            <person name="Miyazaki D."/>
            <person name="Mochizuki H."/>
            <person name="Umetsu J."/>
            <person name="Higashi K."/>
            <person name="Shibata D."/>
            <person name="Kamiya Y."/>
            <person name="Sato N."/>
            <person name="Nakamura Y."/>
            <person name="Tabata S."/>
            <person name="Ida S."/>
            <person name="Kurokawa K."/>
            <person name="Ohta H."/>
        </authorList>
    </citation>
    <scope>NUCLEOTIDE SEQUENCE [LARGE SCALE GENOMIC DNA]</scope>
    <source>
        <strain evidence="5 6">NIES-2285</strain>
    </source>
</reference>
<feature type="domain" description="SF3 helicase" evidence="4">
    <location>
        <begin position="22"/>
        <end position="190"/>
    </location>
</feature>
<dbReference type="Gene3D" id="3.40.50.300">
    <property type="entry name" value="P-loop containing nucleotide triphosphate hydrolases"/>
    <property type="match status" value="1"/>
</dbReference>
<dbReference type="EMBL" id="DF238366">
    <property type="protein sequence ID" value="GAQ93286.1"/>
    <property type="molecule type" value="Genomic_DNA"/>
</dbReference>
<feature type="non-terminal residue" evidence="5">
    <location>
        <position position="1"/>
    </location>
</feature>
<evidence type="ECO:0000313" key="5">
    <source>
        <dbReference type="EMBL" id="GAQ93286.1"/>
    </source>
</evidence>
<accession>A0A1Y1IWJ9</accession>
<dbReference type="PANTHER" id="PTHR35372">
    <property type="entry name" value="ATP BINDING PROTEIN-RELATED"/>
    <property type="match status" value="1"/>
</dbReference>
<dbReference type="OrthoDB" id="2375545at2759"/>
<dbReference type="AlphaFoldDB" id="A0A1Y1IWJ9"/>
<keyword evidence="3" id="KW-0067">ATP-binding</keyword>
<evidence type="ECO:0000256" key="2">
    <source>
        <dbReference type="ARBA" id="ARBA00022801"/>
    </source>
</evidence>
<organism evidence="5 6">
    <name type="scientific">Klebsormidium nitens</name>
    <name type="common">Green alga</name>
    <name type="synonym">Ulothrix nitens</name>
    <dbReference type="NCBI Taxonomy" id="105231"/>
    <lineage>
        <taxon>Eukaryota</taxon>
        <taxon>Viridiplantae</taxon>
        <taxon>Streptophyta</taxon>
        <taxon>Klebsormidiophyceae</taxon>
        <taxon>Klebsormidiales</taxon>
        <taxon>Klebsormidiaceae</taxon>
        <taxon>Klebsormidium</taxon>
    </lineage>
</organism>
<dbReference type="InterPro" id="IPR014015">
    <property type="entry name" value="Helicase_SF3_DNA-vir"/>
</dbReference>
<evidence type="ECO:0000259" key="4">
    <source>
        <dbReference type="PROSITE" id="PS51206"/>
    </source>
</evidence>
<dbReference type="PANTHER" id="PTHR35372:SF2">
    <property type="entry name" value="SF3 HELICASE DOMAIN-CONTAINING PROTEIN"/>
    <property type="match status" value="1"/>
</dbReference>
<dbReference type="NCBIfam" id="TIGR01613">
    <property type="entry name" value="primase_Cterm"/>
    <property type="match status" value="1"/>
</dbReference>
<keyword evidence="2" id="KW-0378">Hydrolase</keyword>
<dbReference type="OMA" id="EWYSSAN"/>
<keyword evidence="1" id="KW-0547">Nucleotide-binding</keyword>
<dbReference type="InterPro" id="IPR006500">
    <property type="entry name" value="Helicase_put_C_phage/plasmid"/>
</dbReference>
<protein>
    <recommendedName>
        <fullName evidence="4">SF3 helicase domain-containing protein</fullName>
    </recommendedName>
</protein>
<dbReference type="InterPro" id="IPR027417">
    <property type="entry name" value="P-loop_NTPase"/>
</dbReference>
<evidence type="ECO:0000313" key="6">
    <source>
        <dbReference type="Proteomes" id="UP000054558"/>
    </source>
</evidence>
<evidence type="ECO:0000256" key="3">
    <source>
        <dbReference type="ARBA" id="ARBA00022840"/>
    </source>
</evidence>
<gene>
    <name evidence="5" type="ORF">KFL_014170010</name>
</gene>
<dbReference type="GO" id="GO:0016787">
    <property type="term" value="F:hydrolase activity"/>
    <property type="evidence" value="ECO:0007669"/>
    <property type="project" value="UniProtKB-KW"/>
</dbReference>
<proteinExistence type="predicted"/>
<evidence type="ECO:0000256" key="1">
    <source>
        <dbReference type="ARBA" id="ARBA00022741"/>
    </source>
</evidence>